<dbReference type="AlphaFoldDB" id="A0A4V1LRQ5"/>
<gene>
    <name evidence="1" type="ORF">CRV08_06190</name>
</gene>
<dbReference type="InterPro" id="IPR012899">
    <property type="entry name" value="LTXXQ"/>
</dbReference>
<accession>A0A4V1LRQ5</accession>
<name>A0A4V1LRQ5_9BACT</name>
<comment type="caution">
    <text evidence="1">The sequence shown here is derived from an EMBL/GenBank/DDBJ whole genome shotgun (WGS) entry which is preliminary data.</text>
</comment>
<organism evidence="1 2">
    <name type="scientific">Halarcobacter ebronensis</name>
    <dbReference type="NCBI Taxonomy" id="1462615"/>
    <lineage>
        <taxon>Bacteria</taxon>
        <taxon>Pseudomonadati</taxon>
        <taxon>Campylobacterota</taxon>
        <taxon>Epsilonproteobacteria</taxon>
        <taxon>Campylobacterales</taxon>
        <taxon>Arcobacteraceae</taxon>
        <taxon>Halarcobacter</taxon>
    </lineage>
</organism>
<dbReference type="Proteomes" id="UP000290172">
    <property type="component" value="Unassembled WGS sequence"/>
</dbReference>
<protein>
    <recommendedName>
        <fullName evidence="3">Periplasmic heavy metal sensor</fullName>
    </recommendedName>
</protein>
<dbReference type="EMBL" id="PDKJ01000004">
    <property type="protein sequence ID" value="RXJ69018.1"/>
    <property type="molecule type" value="Genomic_DNA"/>
</dbReference>
<reference evidence="1 2" key="1">
    <citation type="submission" date="2017-10" db="EMBL/GenBank/DDBJ databases">
        <title>Genomics of the genus Arcobacter.</title>
        <authorList>
            <person name="Perez-Cataluna A."/>
            <person name="Figueras M.J."/>
        </authorList>
    </citation>
    <scope>NUCLEOTIDE SEQUENCE [LARGE SCALE GENOMIC DNA]</scope>
    <source>
        <strain evidence="1 2">CECT 8993</strain>
    </source>
</reference>
<dbReference type="RefSeq" id="WP_128980175.1">
    <property type="nucleotide sequence ID" value="NZ_PDKJ01000004.1"/>
</dbReference>
<evidence type="ECO:0000313" key="2">
    <source>
        <dbReference type="Proteomes" id="UP000290172"/>
    </source>
</evidence>
<sequence>MKNKLLLSVALAGLLGTGLFAYGNGMPGMQNGGMPSSMGMCNAKMKMGKPFMGHGIISLLRELNLSPEQMNEIGLLRQEMFKNRVKPSTAFTKNSFDEDKYLELMKQQRDNMLESRAKMVGKIYKILTPEQKEQLKVLMDLRDNRVPAMSPMMNR</sequence>
<dbReference type="GO" id="GO:0042597">
    <property type="term" value="C:periplasmic space"/>
    <property type="evidence" value="ECO:0007669"/>
    <property type="project" value="InterPro"/>
</dbReference>
<dbReference type="Pfam" id="PF07813">
    <property type="entry name" value="LTXXQ"/>
    <property type="match status" value="1"/>
</dbReference>
<evidence type="ECO:0000313" key="1">
    <source>
        <dbReference type="EMBL" id="RXJ69018.1"/>
    </source>
</evidence>
<dbReference type="Gene3D" id="1.20.120.1490">
    <property type="match status" value="1"/>
</dbReference>
<proteinExistence type="predicted"/>
<evidence type="ECO:0008006" key="3">
    <source>
        <dbReference type="Google" id="ProtNLM"/>
    </source>
</evidence>